<dbReference type="KEGG" id="hpar:AL518_15815"/>
<comment type="caution">
    <text evidence="1">The sequence shown here is derived from an EMBL/GenBank/DDBJ whole genome shotgun (WGS) entry which is preliminary data.</text>
</comment>
<gene>
    <name evidence="1" type="ORF">CJD50_04955</name>
</gene>
<accession>A0A2A2MIL1</accession>
<protein>
    <submittedName>
        <fullName evidence="1">Putative selenoprotein</fullName>
    </submittedName>
</protein>
<dbReference type="AlphaFoldDB" id="A0A2A2MIL1"/>
<evidence type="ECO:0000313" key="1">
    <source>
        <dbReference type="EMBL" id="PAV98812.1"/>
    </source>
</evidence>
<proteinExistence type="predicted"/>
<dbReference type="OrthoDB" id="9814284at2"/>
<name>A0A2A2MIL1_9GAMM</name>
<organism evidence="1 2">
    <name type="scientific">Hafnia paralvei</name>
    <dbReference type="NCBI Taxonomy" id="546367"/>
    <lineage>
        <taxon>Bacteria</taxon>
        <taxon>Pseudomonadati</taxon>
        <taxon>Pseudomonadota</taxon>
        <taxon>Gammaproteobacteria</taxon>
        <taxon>Enterobacterales</taxon>
        <taxon>Hafniaceae</taxon>
        <taxon>Hafnia</taxon>
    </lineage>
</organism>
<dbReference type="InterPro" id="IPR007423">
    <property type="entry name" value="Sel_put"/>
</dbReference>
<dbReference type="Pfam" id="PF04328">
    <property type="entry name" value="Sel_put"/>
    <property type="match status" value="1"/>
</dbReference>
<dbReference type="PANTHER" id="PTHR38453">
    <property type="entry name" value="CYTOPLASMIC PROTEIN-RELATED"/>
    <property type="match status" value="1"/>
</dbReference>
<reference evidence="1 2" key="1">
    <citation type="submission" date="2017-08" db="EMBL/GenBank/DDBJ databases">
        <title>Draft Genome Sequence of Hafnia alvei CITHA-6 Isolated from Raw Bovine Milk.</title>
        <authorList>
            <person name="Culligan E.P."/>
            <person name="Mcsweeney A."/>
            <person name="O'Doherty C."/>
            <person name="Gleeson E."/>
            <person name="O'Riordan D."/>
            <person name="Sleator R.D."/>
        </authorList>
    </citation>
    <scope>NUCLEOTIDE SEQUENCE [LARGE SCALE GENOMIC DNA]</scope>
    <source>
        <strain evidence="1 2">CITHA-6</strain>
    </source>
</reference>
<dbReference type="PANTHER" id="PTHR38453:SF1">
    <property type="entry name" value="CYTOPLASMIC PROTEIN"/>
    <property type="match status" value="1"/>
</dbReference>
<sequence length="112" mass="13030">MVEKLHHTPSMMIKTGLPWKRQAQPGMTITRCLPLSLGESQPTSAWQWAKLTLRRVAQSFRLMVGVQDYQNYLRHQQLHHPELTPMSEREFHRYCLEARFPSQGGKLGKCPC</sequence>
<evidence type="ECO:0000313" key="2">
    <source>
        <dbReference type="Proteomes" id="UP000218796"/>
    </source>
</evidence>
<dbReference type="Proteomes" id="UP000218796">
    <property type="component" value="Unassembled WGS sequence"/>
</dbReference>
<keyword evidence="2" id="KW-1185">Reference proteome</keyword>
<dbReference type="EMBL" id="NQMS01000001">
    <property type="protein sequence ID" value="PAV98812.1"/>
    <property type="molecule type" value="Genomic_DNA"/>
</dbReference>